<reference evidence="2 3" key="1">
    <citation type="submission" date="2024-09" db="EMBL/GenBank/DDBJ databases">
        <authorList>
            <person name="Sun Q."/>
            <person name="Mori K."/>
        </authorList>
    </citation>
    <scope>NUCLEOTIDE SEQUENCE [LARGE SCALE GENOMIC DNA]</scope>
    <source>
        <strain evidence="2 3">CECT 8365</strain>
    </source>
</reference>
<dbReference type="EMBL" id="JBHMFE010000009">
    <property type="protein sequence ID" value="MFB9107916.1"/>
    <property type="molecule type" value="Genomic_DNA"/>
</dbReference>
<accession>A0ABV5H7Q1</accession>
<organism evidence="2 3">
    <name type="scientific">Flavobacterium gyeonganense</name>
    <dbReference type="NCBI Taxonomy" id="1310418"/>
    <lineage>
        <taxon>Bacteria</taxon>
        <taxon>Pseudomonadati</taxon>
        <taxon>Bacteroidota</taxon>
        <taxon>Flavobacteriia</taxon>
        <taxon>Flavobacteriales</taxon>
        <taxon>Flavobacteriaceae</taxon>
        <taxon>Flavobacterium</taxon>
    </lineage>
</organism>
<keyword evidence="3" id="KW-1185">Reference proteome</keyword>
<sequence>MTVIWAPQAKKDFWNNIDYLEAEWSEKVAFGFIEKVNTTIELLKNDNVLFIKTNFKSVYKIVITKHISLYYRIENTNLELLCFWNTFQDTKKFRL</sequence>
<comment type="caution">
    <text evidence="2">The sequence shown here is derived from an EMBL/GenBank/DDBJ whole genome shotgun (WGS) entry which is preliminary data.</text>
</comment>
<dbReference type="InterPro" id="IPR007712">
    <property type="entry name" value="RelE/ParE_toxin"/>
</dbReference>
<dbReference type="RefSeq" id="WP_278011164.1">
    <property type="nucleotide sequence ID" value="NZ_CP121112.1"/>
</dbReference>
<dbReference type="Pfam" id="PF05016">
    <property type="entry name" value="ParE_toxin"/>
    <property type="match status" value="1"/>
</dbReference>
<dbReference type="Proteomes" id="UP001589562">
    <property type="component" value="Unassembled WGS sequence"/>
</dbReference>
<name>A0ABV5H7Q1_9FLAO</name>
<keyword evidence="1" id="KW-1277">Toxin-antitoxin system</keyword>
<evidence type="ECO:0000256" key="1">
    <source>
        <dbReference type="ARBA" id="ARBA00022649"/>
    </source>
</evidence>
<dbReference type="InterPro" id="IPR035093">
    <property type="entry name" value="RelE/ParE_toxin_dom_sf"/>
</dbReference>
<dbReference type="Gene3D" id="3.30.2310.20">
    <property type="entry name" value="RelE-like"/>
    <property type="match status" value="1"/>
</dbReference>
<evidence type="ECO:0000313" key="2">
    <source>
        <dbReference type="EMBL" id="MFB9107916.1"/>
    </source>
</evidence>
<evidence type="ECO:0000313" key="3">
    <source>
        <dbReference type="Proteomes" id="UP001589562"/>
    </source>
</evidence>
<gene>
    <name evidence="2" type="ORF">ACFFVK_04935</name>
</gene>
<protein>
    <submittedName>
        <fullName evidence="2">Type II toxin-antitoxin system RelE/ParE family toxin</fullName>
    </submittedName>
</protein>
<proteinExistence type="predicted"/>